<name>A0A482UEB8_9PSED</name>
<comment type="caution">
    <text evidence="1">The sequence shown here is derived from an EMBL/GenBank/DDBJ whole genome shotgun (WGS) entry which is preliminary data.</text>
</comment>
<proteinExistence type="predicted"/>
<protein>
    <submittedName>
        <fullName evidence="1">DUF2971 domain-containing protein</fullName>
    </submittedName>
</protein>
<accession>A0A482UEB8</accession>
<dbReference type="RefSeq" id="WP_126190050.1">
    <property type="nucleotide sequence ID" value="NZ_RWYU02000006.1"/>
</dbReference>
<reference evidence="1 2" key="1">
    <citation type="submission" date="2019-01" db="EMBL/GenBank/DDBJ databases">
        <title>High-quality draft genome of. Pseudomonas songnenensis str. L103, a full-fledged denitrifier isolated from 100 meters deep aquifer in a heavily nitrogen fertilized agricultural area.</title>
        <authorList>
            <person name="Liu M."/>
            <person name="Liu B."/>
        </authorList>
    </citation>
    <scope>NUCLEOTIDE SEQUENCE [LARGE SCALE GENOMIC DNA]</scope>
    <source>
        <strain evidence="1 2">L103</strain>
    </source>
</reference>
<organism evidence="1 2">
    <name type="scientific">Pseudomonas songnenensis</name>
    <dbReference type="NCBI Taxonomy" id="1176259"/>
    <lineage>
        <taxon>Bacteria</taxon>
        <taxon>Pseudomonadati</taxon>
        <taxon>Pseudomonadota</taxon>
        <taxon>Gammaproteobacteria</taxon>
        <taxon>Pseudomonadales</taxon>
        <taxon>Pseudomonadaceae</taxon>
        <taxon>Pseudomonas</taxon>
    </lineage>
</organism>
<evidence type="ECO:0000313" key="1">
    <source>
        <dbReference type="EMBL" id="RYJ61454.1"/>
    </source>
</evidence>
<dbReference type="AlphaFoldDB" id="A0A482UEB8"/>
<dbReference type="OrthoDB" id="4119964at2"/>
<gene>
    <name evidence="1" type="ORF">EJA06_016350</name>
</gene>
<dbReference type="Pfam" id="PF11185">
    <property type="entry name" value="DUF2971"/>
    <property type="match status" value="1"/>
</dbReference>
<dbReference type="EMBL" id="RWYU02000006">
    <property type="protein sequence ID" value="RYJ61454.1"/>
    <property type="molecule type" value="Genomic_DNA"/>
</dbReference>
<sequence>MKQTLYKYYSTATATQLSRAIETLSGRIYFSAPSKFNDPFELSAKVNISTSPLVKSLSLKEKEAMERIFRLSPPEAVSAEWREKIGILCLTEDPLNILMWSHYANNHTGICIGFDTEVSPFNSTKKVTYNGERPKAEFNSEPEMLIDRVLLTKSQHWQYEKEWRILKRTIEPDELNFYHETFKTNPDRLDEIAETIEQNGGPGTYSFDKSAIRSIFLGARITPKNKESLIQAASMLIPHAKVFQTELDNNYF</sequence>
<dbReference type="Proteomes" id="UP000282800">
    <property type="component" value="Unassembled WGS sequence"/>
</dbReference>
<dbReference type="InterPro" id="IPR021352">
    <property type="entry name" value="DUF2971"/>
</dbReference>
<evidence type="ECO:0000313" key="2">
    <source>
        <dbReference type="Proteomes" id="UP000282800"/>
    </source>
</evidence>